<dbReference type="PANTHER" id="PTHR24421">
    <property type="entry name" value="NITRATE/NITRITE SENSOR PROTEIN NARX-RELATED"/>
    <property type="match status" value="1"/>
</dbReference>
<dbReference type="Gene3D" id="1.20.5.1930">
    <property type="match status" value="1"/>
</dbReference>
<feature type="signal peptide" evidence="12">
    <location>
        <begin position="1"/>
        <end position="19"/>
    </location>
</feature>
<evidence type="ECO:0000256" key="2">
    <source>
        <dbReference type="ARBA" id="ARBA00012438"/>
    </source>
</evidence>
<feature type="transmembrane region" description="Helical" evidence="11">
    <location>
        <begin position="384"/>
        <end position="402"/>
    </location>
</feature>
<feature type="coiled-coil region" evidence="10">
    <location>
        <begin position="347"/>
        <end position="374"/>
    </location>
</feature>
<evidence type="ECO:0000256" key="5">
    <source>
        <dbReference type="ARBA" id="ARBA00022741"/>
    </source>
</evidence>
<dbReference type="CDD" id="cd16917">
    <property type="entry name" value="HATPase_UhpB-NarQ-NarX-like"/>
    <property type="match status" value="1"/>
</dbReference>
<feature type="chain" id="PRO_5045539479" description="histidine kinase" evidence="12">
    <location>
        <begin position="20"/>
        <end position="637"/>
    </location>
</feature>
<dbReference type="SUPFAM" id="SSF48452">
    <property type="entry name" value="TPR-like"/>
    <property type="match status" value="2"/>
</dbReference>
<evidence type="ECO:0000256" key="6">
    <source>
        <dbReference type="ARBA" id="ARBA00022777"/>
    </source>
</evidence>
<dbReference type="EMBL" id="JAAMPT010000207">
    <property type="protein sequence ID" value="NMH25582.1"/>
    <property type="molecule type" value="Genomic_DNA"/>
</dbReference>
<dbReference type="SUPFAM" id="SSF55874">
    <property type="entry name" value="ATPase domain of HSP90 chaperone/DNA topoisomerase II/histidine kinase"/>
    <property type="match status" value="1"/>
</dbReference>
<dbReference type="InterPro" id="IPR050482">
    <property type="entry name" value="Sensor_HK_TwoCompSys"/>
</dbReference>
<dbReference type="InterPro" id="IPR019734">
    <property type="entry name" value="TPR_rpt"/>
</dbReference>
<keyword evidence="15" id="KW-1185">Reference proteome</keyword>
<evidence type="ECO:0000256" key="4">
    <source>
        <dbReference type="ARBA" id="ARBA00022679"/>
    </source>
</evidence>
<dbReference type="Pfam" id="PF07730">
    <property type="entry name" value="HisKA_3"/>
    <property type="match status" value="1"/>
</dbReference>
<gene>
    <name evidence="14" type="ORF">G6042_09915</name>
</gene>
<evidence type="ECO:0000313" key="14">
    <source>
        <dbReference type="EMBL" id="NMH25582.1"/>
    </source>
</evidence>
<evidence type="ECO:0000256" key="8">
    <source>
        <dbReference type="ARBA" id="ARBA00023012"/>
    </source>
</evidence>
<dbReference type="RefSeq" id="WP_169524276.1">
    <property type="nucleotide sequence ID" value="NZ_JAAMPT010000207.1"/>
</dbReference>
<evidence type="ECO:0000256" key="10">
    <source>
        <dbReference type="SAM" id="Coils"/>
    </source>
</evidence>
<feature type="repeat" description="TPR" evidence="9">
    <location>
        <begin position="94"/>
        <end position="127"/>
    </location>
</feature>
<keyword evidence="8" id="KW-0902">Two-component regulatory system</keyword>
<evidence type="ECO:0000256" key="7">
    <source>
        <dbReference type="ARBA" id="ARBA00022840"/>
    </source>
</evidence>
<evidence type="ECO:0000256" key="1">
    <source>
        <dbReference type="ARBA" id="ARBA00000085"/>
    </source>
</evidence>
<comment type="catalytic activity">
    <reaction evidence="1">
        <text>ATP + protein L-histidine = ADP + protein N-phospho-L-histidine.</text>
        <dbReference type="EC" id="2.7.13.3"/>
    </reaction>
</comment>
<organism evidence="14 15">
    <name type="scientific">Flavobacterium solisilvae</name>
    <dbReference type="NCBI Taxonomy" id="1852019"/>
    <lineage>
        <taxon>Bacteria</taxon>
        <taxon>Pseudomonadati</taxon>
        <taxon>Bacteroidota</taxon>
        <taxon>Flavobacteriia</taxon>
        <taxon>Flavobacteriales</taxon>
        <taxon>Flavobacteriaceae</taxon>
        <taxon>Flavobacterium</taxon>
    </lineage>
</organism>
<dbReference type="InterPro" id="IPR003594">
    <property type="entry name" value="HATPase_dom"/>
</dbReference>
<dbReference type="InterPro" id="IPR011990">
    <property type="entry name" value="TPR-like_helical_dom_sf"/>
</dbReference>
<keyword evidence="5" id="KW-0547">Nucleotide-binding</keyword>
<sequence>MKKSTLVLLILFNCFYSFSQELKDVLFKAYSSKDSSNYYFNLAKSKIKSKDDQAQFYFCKNARFADLNQYDSAVFYGQKAIKILENKGDLNSLMTVYSNLNNVYNNQGKYDKAIEYSLKGLKKAEKEKKDGWISYFNTQLSRDYHDYESYEKGIYFGKKALKMLLQKKDADAGAIWQTLNAIAINYDDWNKPDSALFYHKKVFHYFKGKDTLNIPSTYNNIGNTLLKQKKYKEAKHWLKIGLKISEMKSDASKNILNTRFFYERATLFTNLATIESELNNFSEAEKLFVKAHDFASKSKSAEKLRDLYAQRAKFFTKAKKYKHATEDHEKYIKLRDSVFDAKRAKTFAELEAKYQNEKKEKELLQVKSKVVERENLIKKKNTQFIILSLIVVGLLIISYLIYRQQKLKNKQQKQEFELKSAIAKIETQNKLQEQRLQISRDLHDNIGSQLTFIISSVDNIKYAFDITNSKLDNKLSGISDFAKSTIIELRDTIWAMNKSEITFEDLQIRIHNFIEKAKIAKTDISFNFTVDSQLKECKFSSVEGMNIYRTIQEAINNSMKYANSKTISIDIKPNQDDIEILINDDGKGFNIDEVSLGNGIVNMKKRISDVNGFFDIQSNENKGTKIKITIPKKCKKV</sequence>
<proteinExistence type="predicted"/>
<dbReference type="InterPro" id="IPR005467">
    <property type="entry name" value="His_kinase_dom"/>
</dbReference>
<dbReference type="Gene3D" id="3.30.565.10">
    <property type="entry name" value="Histidine kinase-like ATPase, C-terminal domain"/>
    <property type="match status" value="1"/>
</dbReference>
<keyword evidence="11" id="KW-0812">Transmembrane</keyword>
<dbReference type="Gene3D" id="1.25.40.10">
    <property type="entry name" value="Tetratricopeptide repeat domain"/>
    <property type="match status" value="3"/>
</dbReference>
<comment type="caution">
    <text evidence="14">The sequence shown here is derived from an EMBL/GenBank/DDBJ whole genome shotgun (WGS) entry which is preliminary data.</text>
</comment>
<dbReference type="PROSITE" id="PS50109">
    <property type="entry name" value="HIS_KIN"/>
    <property type="match status" value="1"/>
</dbReference>
<keyword evidence="11" id="KW-0472">Membrane</keyword>
<name>A0ABX1QTN1_9FLAO</name>
<dbReference type="SMART" id="SM00028">
    <property type="entry name" value="TPR"/>
    <property type="match status" value="6"/>
</dbReference>
<feature type="domain" description="Histidine kinase" evidence="13">
    <location>
        <begin position="547"/>
        <end position="634"/>
    </location>
</feature>
<protein>
    <recommendedName>
        <fullName evidence="2">histidine kinase</fullName>
        <ecNumber evidence="2">2.7.13.3</ecNumber>
    </recommendedName>
</protein>
<evidence type="ECO:0000256" key="3">
    <source>
        <dbReference type="ARBA" id="ARBA00022553"/>
    </source>
</evidence>
<keyword evidence="7" id="KW-0067">ATP-binding</keyword>
<evidence type="ECO:0000256" key="9">
    <source>
        <dbReference type="PROSITE-ProRule" id="PRU00339"/>
    </source>
</evidence>
<dbReference type="InterPro" id="IPR036890">
    <property type="entry name" value="HATPase_C_sf"/>
</dbReference>
<keyword evidence="10" id="KW-0175">Coiled coil</keyword>
<dbReference type="EC" id="2.7.13.3" evidence="2"/>
<dbReference type="InterPro" id="IPR011712">
    <property type="entry name" value="Sig_transdc_His_kin_sub3_dim/P"/>
</dbReference>
<dbReference type="Pfam" id="PF02518">
    <property type="entry name" value="HATPase_c"/>
    <property type="match status" value="1"/>
</dbReference>
<dbReference type="PROSITE" id="PS50005">
    <property type="entry name" value="TPR"/>
    <property type="match status" value="1"/>
</dbReference>
<evidence type="ECO:0000259" key="13">
    <source>
        <dbReference type="PROSITE" id="PS50109"/>
    </source>
</evidence>
<keyword evidence="6" id="KW-0418">Kinase</keyword>
<reference evidence="14 15" key="1">
    <citation type="submission" date="2020-02" db="EMBL/GenBank/DDBJ databases">
        <title>Flavobacterium sp. genome.</title>
        <authorList>
            <person name="Jung H.S."/>
            <person name="Baek J.H."/>
            <person name="Jeon C.O."/>
        </authorList>
    </citation>
    <scope>NUCLEOTIDE SEQUENCE [LARGE SCALE GENOMIC DNA]</scope>
    <source>
        <strain evidence="14 15">SE-s27</strain>
    </source>
</reference>
<dbReference type="Proteomes" id="UP000767947">
    <property type="component" value="Unassembled WGS sequence"/>
</dbReference>
<dbReference type="PANTHER" id="PTHR24421:SF10">
    <property type="entry name" value="NITRATE_NITRITE SENSOR PROTEIN NARQ"/>
    <property type="match status" value="1"/>
</dbReference>
<keyword evidence="4" id="KW-0808">Transferase</keyword>
<keyword evidence="3" id="KW-0597">Phosphoprotein</keyword>
<dbReference type="Pfam" id="PF13374">
    <property type="entry name" value="TPR_10"/>
    <property type="match status" value="1"/>
</dbReference>
<evidence type="ECO:0000313" key="15">
    <source>
        <dbReference type="Proteomes" id="UP000767947"/>
    </source>
</evidence>
<evidence type="ECO:0000256" key="11">
    <source>
        <dbReference type="SAM" id="Phobius"/>
    </source>
</evidence>
<accession>A0ABX1QTN1</accession>
<evidence type="ECO:0000256" key="12">
    <source>
        <dbReference type="SAM" id="SignalP"/>
    </source>
</evidence>
<keyword evidence="11" id="KW-1133">Transmembrane helix</keyword>
<keyword evidence="12" id="KW-0732">Signal</keyword>
<keyword evidence="9" id="KW-0802">TPR repeat</keyword>